<feature type="binding site" evidence="1">
    <location>
        <begin position="135"/>
        <end position="141"/>
    </location>
    <ligand>
        <name>(6S)-NADPHX</name>
        <dbReference type="ChEBI" id="CHEBI:64076"/>
    </ligand>
</feature>
<feature type="binding site" evidence="1">
    <location>
        <begin position="68"/>
        <end position="72"/>
    </location>
    <ligand>
        <name>(6S)-NADPHX</name>
        <dbReference type="ChEBI" id="CHEBI:64076"/>
    </ligand>
</feature>
<gene>
    <name evidence="1" type="primary">nnrE</name>
    <name evidence="3" type="ORF">AVDCRST_MAG86-1198</name>
</gene>
<dbReference type="InterPro" id="IPR004443">
    <property type="entry name" value="YjeF_N_dom"/>
</dbReference>
<comment type="similarity">
    <text evidence="1">Belongs to the NnrE/AIBP family.</text>
</comment>
<dbReference type="GO" id="GO:0046872">
    <property type="term" value="F:metal ion binding"/>
    <property type="evidence" value="ECO:0007669"/>
    <property type="project" value="UniProtKB-KW"/>
</dbReference>
<evidence type="ECO:0000259" key="2">
    <source>
        <dbReference type="PROSITE" id="PS51385"/>
    </source>
</evidence>
<organism evidence="3">
    <name type="scientific">uncultured Truepera sp</name>
    <dbReference type="NCBI Taxonomy" id="543023"/>
    <lineage>
        <taxon>Bacteria</taxon>
        <taxon>Thermotogati</taxon>
        <taxon>Deinococcota</taxon>
        <taxon>Deinococci</taxon>
        <taxon>Trueperales</taxon>
        <taxon>Trueperaceae</taxon>
        <taxon>Truepera</taxon>
        <taxon>environmental samples</taxon>
    </lineage>
</organism>
<comment type="catalytic activity">
    <reaction evidence="1">
        <text>(6R)-NADPHX = (6S)-NADPHX</text>
        <dbReference type="Rhea" id="RHEA:32227"/>
        <dbReference type="ChEBI" id="CHEBI:64076"/>
        <dbReference type="ChEBI" id="CHEBI:64077"/>
        <dbReference type="EC" id="5.1.99.6"/>
    </reaction>
</comment>
<comment type="caution">
    <text evidence="1">Lacks conserved residue(s) required for the propagation of feature annotation.</text>
</comment>
<keyword evidence="1 3" id="KW-0413">Isomerase</keyword>
<feature type="binding site" evidence="1">
    <location>
        <position position="167"/>
    </location>
    <ligand>
        <name>K(+)</name>
        <dbReference type="ChEBI" id="CHEBI:29103"/>
    </ligand>
</feature>
<feature type="binding site" evidence="1">
    <location>
        <position position="131"/>
    </location>
    <ligand>
        <name>K(+)</name>
        <dbReference type="ChEBI" id="CHEBI:29103"/>
    </ligand>
</feature>
<dbReference type="EMBL" id="CADCWP010000089">
    <property type="protein sequence ID" value="CAA9567530.1"/>
    <property type="molecule type" value="Genomic_DNA"/>
</dbReference>
<protein>
    <recommendedName>
        <fullName evidence="1">NAD(P)H-hydrate epimerase</fullName>
        <ecNumber evidence="1">5.1.99.6</ecNumber>
    </recommendedName>
    <alternativeName>
        <fullName evidence="1">NAD(P)HX epimerase</fullName>
    </alternativeName>
</protein>
<dbReference type="SUPFAM" id="SSF64153">
    <property type="entry name" value="YjeF N-terminal domain-like"/>
    <property type="match status" value="1"/>
</dbReference>
<accession>A0A6J4V2D2</accession>
<dbReference type="GO" id="GO:0052856">
    <property type="term" value="F:NAD(P)HX epimerase activity"/>
    <property type="evidence" value="ECO:0007669"/>
    <property type="project" value="UniProtKB-UniRule"/>
</dbReference>
<evidence type="ECO:0000313" key="3">
    <source>
        <dbReference type="EMBL" id="CAA9567530.1"/>
    </source>
</evidence>
<keyword evidence="1" id="KW-0479">Metal-binding</keyword>
<dbReference type="NCBIfam" id="TIGR00197">
    <property type="entry name" value="yjeF_nterm"/>
    <property type="match status" value="1"/>
</dbReference>
<keyword evidence="1" id="KW-0547">Nucleotide-binding</keyword>
<evidence type="ECO:0000256" key="1">
    <source>
        <dbReference type="HAMAP-Rule" id="MF_01966"/>
    </source>
</evidence>
<proteinExistence type="inferred from homology"/>
<dbReference type="Gene3D" id="3.40.50.10260">
    <property type="entry name" value="YjeF N-terminal domain"/>
    <property type="match status" value="1"/>
</dbReference>
<dbReference type="InterPro" id="IPR036652">
    <property type="entry name" value="YjeF_N_dom_sf"/>
</dbReference>
<dbReference type="EC" id="5.1.99.6" evidence="1"/>
<feature type="binding site" evidence="1">
    <location>
        <position position="164"/>
    </location>
    <ligand>
        <name>(6S)-NADPHX</name>
        <dbReference type="ChEBI" id="CHEBI:64076"/>
    </ligand>
</feature>
<keyword evidence="1" id="KW-0520">NAD</keyword>
<comment type="catalytic activity">
    <reaction evidence="1">
        <text>(6R)-NADHX = (6S)-NADHX</text>
        <dbReference type="Rhea" id="RHEA:32215"/>
        <dbReference type="ChEBI" id="CHEBI:64074"/>
        <dbReference type="ChEBI" id="CHEBI:64075"/>
        <dbReference type="EC" id="5.1.99.6"/>
    </reaction>
</comment>
<dbReference type="AlphaFoldDB" id="A0A6J4V2D2"/>
<comment type="function">
    <text evidence="1">Catalyzes the epimerization of the S- and R-forms of NAD(P)HX, a damaged form of NAD(P)H that is a result of enzymatic or heat-dependent hydration. This is a prerequisite for the S-specific NAD(P)H-hydrate dehydratase to allow the repair of both epimers of NAD(P)HX.</text>
</comment>
<dbReference type="PROSITE" id="PS51385">
    <property type="entry name" value="YJEF_N"/>
    <property type="match status" value="1"/>
</dbReference>
<keyword evidence="1" id="KW-0521">NADP</keyword>
<name>A0A6J4V2D2_9DEIN</name>
<comment type="cofactor">
    <cofactor evidence="1">
        <name>K(+)</name>
        <dbReference type="ChEBI" id="CHEBI:29103"/>
    </cofactor>
    <text evidence="1">Binds 1 potassium ion per subunit.</text>
</comment>
<keyword evidence="1" id="KW-0630">Potassium</keyword>
<dbReference type="Pfam" id="PF03853">
    <property type="entry name" value="YjeF_N"/>
    <property type="match status" value="1"/>
</dbReference>
<feature type="binding site" evidence="1">
    <location>
        <position position="69"/>
    </location>
    <ligand>
        <name>K(+)</name>
        <dbReference type="ChEBI" id="CHEBI:29103"/>
    </ligand>
</feature>
<feature type="domain" description="YjeF N-terminal" evidence="2">
    <location>
        <begin position="21"/>
        <end position="218"/>
    </location>
</feature>
<reference evidence="3" key="1">
    <citation type="submission" date="2020-02" db="EMBL/GenBank/DDBJ databases">
        <authorList>
            <person name="Meier V. D."/>
        </authorList>
    </citation>
    <scope>NUCLEOTIDE SEQUENCE</scope>
    <source>
        <strain evidence="3">AVDCRST_MAG86</strain>
    </source>
</reference>
<sequence>MVLEIPTLAWNDVPKMSCAQMRQLTVLATGRYGFGMLGLMDVAGASLAGLASHLAPEGPVLVVAGRGHNGGAGLAAAYHLARAKRRVWVVPTHEAGNYSGVPREQLEKLSALDTVRVRSSLPKMKFGCVIDAAVGTRLEGPPRGRTLDVITVLNNMGCHVLALDVPTGLQADDGGAPGDVVHASATLALVLPKPGTRPGGHVGELYVTGLGLPGALYTDVGLEPFIPPLPWGRITAG</sequence>
<dbReference type="GO" id="GO:0000166">
    <property type="term" value="F:nucleotide binding"/>
    <property type="evidence" value="ECO:0007669"/>
    <property type="project" value="UniProtKB-KW"/>
</dbReference>
<dbReference type="HAMAP" id="MF_01966">
    <property type="entry name" value="NADHX_epimerase"/>
    <property type="match status" value="1"/>
</dbReference>